<dbReference type="EMBL" id="CP072384">
    <property type="protein sequence ID" value="QUC07825.1"/>
    <property type="molecule type" value="Genomic_DNA"/>
</dbReference>
<dbReference type="Gene3D" id="1.10.10.60">
    <property type="entry name" value="Homeodomain-like"/>
    <property type="match status" value="1"/>
</dbReference>
<proteinExistence type="predicted"/>
<evidence type="ECO:0000313" key="2">
    <source>
        <dbReference type="Proteomes" id="UP000678513"/>
    </source>
</evidence>
<organism evidence="1 2">
    <name type="scientific">Arachnia rubra</name>
    <dbReference type="NCBI Taxonomy" id="1547448"/>
    <lineage>
        <taxon>Bacteria</taxon>
        <taxon>Bacillati</taxon>
        <taxon>Actinomycetota</taxon>
        <taxon>Actinomycetes</taxon>
        <taxon>Propionibacteriales</taxon>
        <taxon>Propionibacteriaceae</taxon>
        <taxon>Arachnia</taxon>
    </lineage>
</organism>
<accession>A0ABX7Y3R1</accession>
<dbReference type="Proteomes" id="UP000678513">
    <property type="component" value="Chromosome"/>
</dbReference>
<sequence>MSTDVSDAMQDLIRLQQLHEIVNLDYQRGLRAVANSGVSQREIAQRLRVTQPTISAVLRKAQDLPQVAEEFSGAGPAEICQRYAAGLISRDQLIDELTRWPYAPVKDDDPYDWLVVAPPGSWEEVTDALFEGWIDDDIYDEVIQRSEEQHKDH</sequence>
<protein>
    <submittedName>
        <fullName evidence="1">Uncharacterized protein</fullName>
    </submittedName>
</protein>
<reference evidence="1 2" key="1">
    <citation type="submission" date="2021-03" db="EMBL/GenBank/DDBJ databases">
        <title>Human Oral Microbial Genomes.</title>
        <authorList>
            <person name="Johnston C.D."/>
            <person name="Chen T."/>
            <person name="Dewhirst F.E."/>
        </authorList>
    </citation>
    <scope>NUCLEOTIDE SEQUENCE [LARGE SCALE GENOMIC DNA]</scope>
    <source>
        <strain evidence="1 2">DSMZ 100122</strain>
    </source>
</reference>
<evidence type="ECO:0000313" key="1">
    <source>
        <dbReference type="EMBL" id="QUC07825.1"/>
    </source>
</evidence>
<keyword evidence="2" id="KW-1185">Reference proteome</keyword>
<gene>
    <name evidence="1" type="ORF">J5A65_13020</name>
</gene>
<name>A0ABX7Y3R1_9ACTN</name>
<dbReference type="RefSeq" id="WP_212322812.1">
    <property type="nucleotide sequence ID" value="NZ_AP024463.1"/>
</dbReference>